<protein>
    <submittedName>
        <fullName evidence="3">Efflux pump periplasmic linker BepF</fullName>
    </submittedName>
</protein>
<evidence type="ECO:0000313" key="4">
    <source>
        <dbReference type="Proteomes" id="UP000054823"/>
    </source>
</evidence>
<dbReference type="Proteomes" id="UP000054823">
    <property type="component" value="Unassembled WGS sequence"/>
</dbReference>
<keyword evidence="2" id="KW-0175">Coiled coil</keyword>
<dbReference type="Gene3D" id="2.40.30.170">
    <property type="match status" value="1"/>
</dbReference>
<dbReference type="PANTHER" id="PTHR30469:SF20">
    <property type="entry name" value="EFFLUX RND TRANSPORTER PERIPLASMIC ADAPTOR SUBUNIT"/>
    <property type="match status" value="1"/>
</dbReference>
<dbReference type="STRING" id="321267.SHM7688_01100"/>
<dbReference type="Gene3D" id="2.40.420.20">
    <property type="match status" value="1"/>
</dbReference>
<feature type="coiled-coil region" evidence="2">
    <location>
        <begin position="85"/>
        <end position="117"/>
    </location>
</feature>
<evidence type="ECO:0000256" key="2">
    <source>
        <dbReference type="SAM" id="Coils"/>
    </source>
</evidence>
<dbReference type="AlphaFoldDB" id="A0A0P1ENU7"/>
<keyword evidence="4" id="KW-1185">Reference proteome</keyword>
<dbReference type="InterPro" id="IPR006143">
    <property type="entry name" value="RND_pump_MFP"/>
</dbReference>
<dbReference type="Gene3D" id="2.40.50.100">
    <property type="match status" value="1"/>
</dbReference>
<sequence length="350" mass="37391">MKFLGYVCAFAMAATLGAGVSAQSADQRLKPVKLMQVSETPVAFQRQFFGQVKARQSVDLAFQVDGQIVEFPVTEGNSIKQGETIARLDLEIFELQLDQARLQKEQADRTVQRLEKLRGNTVSQVTLDDAETQAGLAAIAVRNAEWSLKHATLNAPFDALVSSRNVELFTTVSSGTPVVRIHDLSELRIEVDVPEILFQQGGKEDNVQITAQFPGSNETHPLQIREFDAETSNIGQTFRITFGMTPPEGRTILPGSSVTVSISAIQPATGILIPATAVVINDAGDIGVMRFDPIGAAEGSVTWVPVATEPGIGGTLRVTGGLSDGDEIVLTGGAGLDDGQAVRRFVGFGN</sequence>
<gene>
    <name evidence="3" type="primary">bepF_1</name>
    <name evidence="3" type="ORF">SHM7688_01100</name>
</gene>
<organism evidence="3 4">
    <name type="scientific">Shimia marina</name>
    <dbReference type="NCBI Taxonomy" id="321267"/>
    <lineage>
        <taxon>Bacteria</taxon>
        <taxon>Pseudomonadati</taxon>
        <taxon>Pseudomonadota</taxon>
        <taxon>Alphaproteobacteria</taxon>
        <taxon>Rhodobacterales</taxon>
        <taxon>Roseobacteraceae</taxon>
    </lineage>
</organism>
<dbReference type="OrthoDB" id="9813967at2"/>
<dbReference type="EMBL" id="CYPW01000006">
    <property type="protein sequence ID" value="CUH51661.1"/>
    <property type="molecule type" value="Genomic_DNA"/>
</dbReference>
<dbReference type="Gene3D" id="1.10.287.470">
    <property type="entry name" value="Helix hairpin bin"/>
    <property type="match status" value="1"/>
</dbReference>
<name>A0A0P1ENU7_9RHOB</name>
<dbReference type="PANTHER" id="PTHR30469">
    <property type="entry name" value="MULTIDRUG RESISTANCE PROTEIN MDTA"/>
    <property type="match status" value="1"/>
</dbReference>
<dbReference type="NCBIfam" id="TIGR01730">
    <property type="entry name" value="RND_mfp"/>
    <property type="match status" value="1"/>
</dbReference>
<dbReference type="SUPFAM" id="SSF111369">
    <property type="entry name" value="HlyD-like secretion proteins"/>
    <property type="match status" value="1"/>
</dbReference>
<comment type="similarity">
    <text evidence="1">Belongs to the membrane fusion protein (MFP) (TC 8.A.1) family.</text>
</comment>
<dbReference type="GO" id="GO:0015562">
    <property type="term" value="F:efflux transmembrane transporter activity"/>
    <property type="evidence" value="ECO:0007669"/>
    <property type="project" value="TreeGrafter"/>
</dbReference>
<accession>A0A0P1ENU7</accession>
<dbReference type="RefSeq" id="WP_083498939.1">
    <property type="nucleotide sequence ID" value="NZ_CYPW01000006.1"/>
</dbReference>
<dbReference type="GO" id="GO:1990281">
    <property type="term" value="C:efflux pump complex"/>
    <property type="evidence" value="ECO:0007669"/>
    <property type="project" value="TreeGrafter"/>
</dbReference>
<reference evidence="3 4" key="1">
    <citation type="submission" date="2015-09" db="EMBL/GenBank/DDBJ databases">
        <authorList>
            <consortium name="Swine Surveillance"/>
        </authorList>
    </citation>
    <scope>NUCLEOTIDE SEQUENCE [LARGE SCALE GENOMIC DNA]</scope>
    <source>
        <strain evidence="3 4">CECT 7688</strain>
    </source>
</reference>
<proteinExistence type="inferred from homology"/>
<evidence type="ECO:0000313" key="3">
    <source>
        <dbReference type="EMBL" id="CUH51661.1"/>
    </source>
</evidence>
<evidence type="ECO:0000256" key="1">
    <source>
        <dbReference type="ARBA" id="ARBA00009477"/>
    </source>
</evidence>